<evidence type="ECO:0000313" key="1">
    <source>
        <dbReference type="EMBL" id="ETW51732.1"/>
    </source>
</evidence>
<protein>
    <submittedName>
        <fullName evidence="1">Uncharacterized protein</fullName>
    </submittedName>
</protein>
<reference evidence="1 2" key="2">
    <citation type="submission" date="2013-02" db="EMBL/GenBank/DDBJ databases">
        <title>The Genome Sequence of Plasmodium falciparum MaliPS096_E11.</title>
        <authorList>
            <consortium name="The Broad Institute Genome Sequencing Platform"/>
            <consortium name="The Broad Institute Genome Sequencing Center for Infectious Disease"/>
            <person name="Neafsey D."/>
            <person name="Cheeseman I."/>
            <person name="Volkman S."/>
            <person name="Adams J."/>
            <person name="Walker B."/>
            <person name="Young S.K."/>
            <person name="Zeng Q."/>
            <person name="Gargeya S."/>
            <person name="Fitzgerald M."/>
            <person name="Haas B."/>
            <person name="Abouelleil A."/>
            <person name="Alvarado L."/>
            <person name="Arachchi H.M."/>
            <person name="Berlin A.M."/>
            <person name="Chapman S.B."/>
            <person name="Dewar J."/>
            <person name="Goldberg J."/>
            <person name="Griggs A."/>
            <person name="Gujja S."/>
            <person name="Hansen M."/>
            <person name="Howarth C."/>
            <person name="Imamovic A."/>
            <person name="Larimer J."/>
            <person name="McCowan C."/>
            <person name="Murphy C."/>
            <person name="Neiman D."/>
            <person name="Pearson M."/>
            <person name="Priest M."/>
            <person name="Roberts A."/>
            <person name="Saif S."/>
            <person name="Shea T."/>
            <person name="Sisk P."/>
            <person name="Sykes S."/>
            <person name="Wortman J."/>
            <person name="Nusbaum C."/>
            <person name="Birren B."/>
        </authorList>
    </citation>
    <scope>NUCLEOTIDE SEQUENCE [LARGE SCALE GENOMIC DNA]</scope>
    <source>
        <strain evidence="1 2">MaliPS096_E11</strain>
    </source>
</reference>
<name>A0A024WX06_PLAFA</name>
<dbReference type="Proteomes" id="UP000030699">
    <property type="component" value="Unassembled WGS sequence"/>
</dbReference>
<dbReference type="AlphaFoldDB" id="A0A024WX06"/>
<sequence length="78" mass="9624">MMNRDQIYISDKNIDSINENKKKKEKKKKKKNLYYIHTNNNRYILFHYVLNNISNIYVSLFRCFHKNVNFIHPITCRN</sequence>
<organism evidence="1 2">
    <name type="scientific">Plasmodium falciparum MaliPS096_E11</name>
    <dbReference type="NCBI Taxonomy" id="1036727"/>
    <lineage>
        <taxon>Eukaryota</taxon>
        <taxon>Sar</taxon>
        <taxon>Alveolata</taxon>
        <taxon>Apicomplexa</taxon>
        <taxon>Aconoidasida</taxon>
        <taxon>Haemosporida</taxon>
        <taxon>Plasmodiidae</taxon>
        <taxon>Plasmodium</taxon>
        <taxon>Plasmodium (Laverania)</taxon>
    </lineage>
</organism>
<dbReference type="EMBL" id="KI925479">
    <property type="protein sequence ID" value="ETW51732.1"/>
    <property type="molecule type" value="Genomic_DNA"/>
</dbReference>
<proteinExistence type="predicted"/>
<accession>A0A024WX06</accession>
<evidence type="ECO:0000313" key="2">
    <source>
        <dbReference type="Proteomes" id="UP000030699"/>
    </source>
</evidence>
<gene>
    <name evidence="1" type="ORF">PFMALIP_00157</name>
</gene>
<reference evidence="1 2" key="1">
    <citation type="submission" date="2013-02" db="EMBL/GenBank/DDBJ databases">
        <title>The Genome Annotation of Plasmodium falciparum MaliPS096_E11.</title>
        <authorList>
            <consortium name="The Broad Institute Genome Sequencing Platform"/>
            <consortium name="The Broad Institute Genome Sequencing Center for Infectious Disease"/>
            <person name="Neafsey D."/>
            <person name="Hoffman S."/>
            <person name="Volkman S."/>
            <person name="Rosenthal P."/>
            <person name="Walker B."/>
            <person name="Young S.K."/>
            <person name="Zeng Q."/>
            <person name="Gargeya S."/>
            <person name="Fitzgerald M."/>
            <person name="Haas B."/>
            <person name="Abouelleil A."/>
            <person name="Allen A.W."/>
            <person name="Alvarado L."/>
            <person name="Arachchi H.M."/>
            <person name="Berlin A.M."/>
            <person name="Chapman S.B."/>
            <person name="Gainer-Dewar J."/>
            <person name="Goldberg J."/>
            <person name="Griggs A."/>
            <person name="Gujja S."/>
            <person name="Hansen M."/>
            <person name="Howarth C."/>
            <person name="Imamovic A."/>
            <person name="Ireland A."/>
            <person name="Larimer J."/>
            <person name="McCowan C."/>
            <person name="Murphy C."/>
            <person name="Pearson M."/>
            <person name="Poon T.W."/>
            <person name="Priest M."/>
            <person name="Roberts A."/>
            <person name="Saif S."/>
            <person name="Shea T."/>
            <person name="Sisk P."/>
            <person name="Sykes S."/>
            <person name="Wortman J."/>
            <person name="Nusbaum C."/>
            <person name="Birren B."/>
        </authorList>
    </citation>
    <scope>NUCLEOTIDE SEQUENCE [LARGE SCALE GENOMIC DNA]</scope>
    <source>
        <strain evidence="1 2">MaliPS096_E11</strain>
    </source>
</reference>